<gene>
    <name evidence="2" type="ORF">K458DRAFT_335748</name>
</gene>
<dbReference type="OrthoDB" id="5369841at2759"/>
<feature type="compositionally biased region" description="Polar residues" evidence="1">
    <location>
        <begin position="163"/>
        <end position="177"/>
    </location>
</feature>
<feature type="region of interest" description="Disordered" evidence="1">
    <location>
        <begin position="142"/>
        <end position="177"/>
    </location>
</feature>
<evidence type="ECO:0000256" key="1">
    <source>
        <dbReference type="SAM" id="MobiDB-lite"/>
    </source>
</evidence>
<reference evidence="2" key="1">
    <citation type="journal article" date="2020" name="Stud. Mycol.">
        <title>101 Dothideomycetes genomes: a test case for predicting lifestyles and emergence of pathogens.</title>
        <authorList>
            <person name="Haridas S."/>
            <person name="Albert R."/>
            <person name="Binder M."/>
            <person name="Bloem J."/>
            <person name="Labutti K."/>
            <person name="Salamov A."/>
            <person name="Andreopoulos B."/>
            <person name="Baker S."/>
            <person name="Barry K."/>
            <person name="Bills G."/>
            <person name="Bluhm B."/>
            <person name="Cannon C."/>
            <person name="Castanera R."/>
            <person name="Culley D."/>
            <person name="Daum C."/>
            <person name="Ezra D."/>
            <person name="Gonzalez J."/>
            <person name="Henrissat B."/>
            <person name="Kuo A."/>
            <person name="Liang C."/>
            <person name="Lipzen A."/>
            <person name="Lutzoni F."/>
            <person name="Magnuson J."/>
            <person name="Mondo S."/>
            <person name="Nolan M."/>
            <person name="Ohm R."/>
            <person name="Pangilinan J."/>
            <person name="Park H.-J."/>
            <person name="Ramirez L."/>
            <person name="Alfaro M."/>
            <person name="Sun H."/>
            <person name="Tritt A."/>
            <person name="Yoshinaga Y."/>
            <person name="Zwiers L.-H."/>
            <person name="Turgeon B."/>
            <person name="Goodwin S."/>
            <person name="Spatafora J."/>
            <person name="Crous P."/>
            <person name="Grigoriev I."/>
        </authorList>
    </citation>
    <scope>NUCLEOTIDE SEQUENCE</scope>
    <source>
        <strain evidence="2">CBS 122367</strain>
    </source>
</reference>
<evidence type="ECO:0000313" key="3">
    <source>
        <dbReference type="Proteomes" id="UP000799291"/>
    </source>
</evidence>
<organism evidence="2 3">
    <name type="scientific">Lentithecium fluviatile CBS 122367</name>
    <dbReference type="NCBI Taxonomy" id="1168545"/>
    <lineage>
        <taxon>Eukaryota</taxon>
        <taxon>Fungi</taxon>
        <taxon>Dikarya</taxon>
        <taxon>Ascomycota</taxon>
        <taxon>Pezizomycotina</taxon>
        <taxon>Dothideomycetes</taxon>
        <taxon>Pleosporomycetidae</taxon>
        <taxon>Pleosporales</taxon>
        <taxon>Massarineae</taxon>
        <taxon>Lentitheciaceae</taxon>
        <taxon>Lentithecium</taxon>
    </lineage>
</organism>
<feature type="region of interest" description="Disordered" evidence="1">
    <location>
        <begin position="378"/>
        <end position="583"/>
    </location>
</feature>
<feature type="compositionally biased region" description="Low complexity" evidence="1">
    <location>
        <begin position="398"/>
        <end position="418"/>
    </location>
</feature>
<keyword evidence="3" id="KW-1185">Reference proteome</keyword>
<name>A0A6G1J7U9_9PLEO</name>
<protein>
    <recommendedName>
        <fullName evidence="4">Ubiquitin carboxyl-terminal hydrolase 19</fullName>
    </recommendedName>
</protein>
<dbReference type="AlphaFoldDB" id="A0A6G1J7U9"/>
<evidence type="ECO:0000313" key="2">
    <source>
        <dbReference type="EMBL" id="KAF2686305.1"/>
    </source>
</evidence>
<evidence type="ECO:0008006" key="4">
    <source>
        <dbReference type="Google" id="ProtNLM"/>
    </source>
</evidence>
<feature type="compositionally biased region" description="Low complexity" evidence="1">
    <location>
        <begin position="499"/>
        <end position="513"/>
    </location>
</feature>
<accession>A0A6G1J7U9</accession>
<dbReference type="Proteomes" id="UP000799291">
    <property type="component" value="Unassembled WGS sequence"/>
</dbReference>
<feature type="compositionally biased region" description="Basic and acidic residues" evidence="1">
    <location>
        <begin position="521"/>
        <end position="531"/>
    </location>
</feature>
<feature type="compositionally biased region" description="Polar residues" evidence="1">
    <location>
        <begin position="387"/>
        <end position="397"/>
    </location>
</feature>
<feature type="compositionally biased region" description="Low complexity" evidence="1">
    <location>
        <begin position="442"/>
        <end position="451"/>
    </location>
</feature>
<dbReference type="EMBL" id="MU005577">
    <property type="protein sequence ID" value="KAF2686305.1"/>
    <property type="molecule type" value="Genomic_DNA"/>
</dbReference>
<proteinExistence type="predicted"/>
<sequence length="583" mass="62983">MDSESVAFQPRATSDDLWRFQGDMIRVQQTQAELVDRVSRLERRNEDDSRLKNVWGTSSPFPSVLTGTPQQVPLQQPTAEHFSGFDDHSSNLIGNLQLDADEDSLPRRLGATSRANSVRFDETANHGHWAHASRSSLDLIPRTGSGMGGHVMSERSYSHKSIGGQSSTGHSVHSATSGRANSLTGYGLNATEPPGLAPGLFILGSVPAIIRCWLTTTFKHDTMLYAAVCSGSYASYLDRRLIQRLGFQDLITTSDDDTRKIKLPMYLPEAIPISASSRSSSPAPQLPSLNVKFTVVENHDGADSKAIQIFLGSDVLRAHNADILLSSNQLTIYDDDRCKLRIPLVRPEDELTFKSLYITSGERNLAWTQKAMEEIPSAPAKAGDAGATSSSSQQHHPTVTSQASGSTAATSSDEGSTGRQSLEQHLRLGVSTRTDSKEPRESSPSSAAARPGPSPAIWNNWRRDAEKPSPMDWASVGKTPPPTYQRRDTGIKVLKPLKSGTRTLSTSTSHTSSPAAGQSRFFDDGKRRDSVPPENEGSAPPQLKRMVSGDKSRENVPALTKTRSANPVGGASAFAWLNSGGGK</sequence>